<dbReference type="Proteomes" id="UP001152795">
    <property type="component" value="Unassembled WGS sequence"/>
</dbReference>
<dbReference type="InterPro" id="IPR003323">
    <property type="entry name" value="OTU_dom"/>
</dbReference>
<dbReference type="Pfam" id="PF02338">
    <property type="entry name" value="OTU"/>
    <property type="match status" value="1"/>
</dbReference>
<reference evidence="1" key="1">
    <citation type="submission" date="2020-04" db="EMBL/GenBank/DDBJ databases">
        <authorList>
            <person name="Alioto T."/>
            <person name="Alioto T."/>
            <person name="Gomez Garrido J."/>
        </authorList>
    </citation>
    <scope>NUCLEOTIDE SEQUENCE</scope>
    <source>
        <strain evidence="1">A484AB</strain>
    </source>
</reference>
<name>A0A6S7GZ73_PARCT</name>
<proteinExistence type="predicted"/>
<sequence length="91" mass="10417">MALIPIGRREVRVQGDGHCSYRAVARALNGKTDRNYSKVRSLCNAVIEDFPQVFIPLLFTHTTVEEHLKHSRKDGTWAETAYQSYQGPHYL</sequence>
<dbReference type="EMBL" id="CACRXK020002681">
    <property type="protein sequence ID" value="CAB3995532.1"/>
    <property type="molecule type" value="Genomic_DNA"/>
</dbReference>
<gene>
    <name evidence="1" type="ORF">PACLA_8A070434</name>
</gene>
<dbReference type="InterPro" id="IPR038765">
    <property type="entry name" value="Papain-like_cys_pep_sf"/>
</dbReference>
<dbReference type="PROSITE" id="PS50802">
    <property type="entry name" value="OTU"/>
    <property type="match status" value="1"/>
</dbReference>
<dbReference type="OrthoDB" id="6095088at2759"/>
<evidence type="ECO:0000313" key="2">
    <source>
        <dbReference type="Proteomes" id="UP001152795"/>
    </source>
</evidence>
<organism evidence="1 2">
    <name type="scientific">Paramuricea clavata</name>
    <name type="common">Red gorgonian</name>
    <name type="synonym">Violescent sea-whip</name>
    <dbReference type="NCBI Taxonomy" id="317549"/>
    <lineage>
        <taxon>Eukaryota</taxon>
        <taxon>Metazoa</taxon>
        <taxon>Cnidaria</taxon>
        <taxon>Anthozoa</taxon>
        <taxon>Octocorallia</taxon>
        <taxon>Malacalcyonacea</taxon>
        <taxon>Plexauridae</taxon>
        <taxon>Paramuricea</taxon>
    </lineage>
</organism>
<comment type="caution">
    <text evidence="1">The sequence shown here is derived from an EMBL/GenBank/DDBJ whole genome shotgun (WGS) entry which is preliminary data.</text>
</comment>
<dbReference type="AlphaFoldDB" id="A0A6S7GZ73"/>
<keyword evidence="2" id="KW-1185">Reference proteome</keyword>
<dbReference type="SUPFAM" id="SSF54001">
    <property type="entry name" value="Cysteine proteinases"/>
    <property type="match status" value="1"/>
</dbReference>
<evidence type="ECO:0000313" key="1">
    <source>
        <dbReference type="EMBL" id="CAB3995532.1"/>
    </source>
</evidence>
<dbReference type="Gene3D" id="3.90.70.80">
    <property type="match status" value="1"/>
</dbReference>
<protein>
    <submittedName>
        <fullName evidence="1">Uncharacterized protein</fullName>
    </submittedName>
</protein>
<accession>A0A6S7GZ73</accession>